<dbReference type="OrthoDB" id="10486403at2759"/>
<keyword evidence="3" id="KW-1185">Reference proteome</keyword>
<dbReference type="AlphaFoldDB" id="A0A4Y2FGS6"/>
<evidence type="ECO:0000313" key="2">
    <source>
        <dbReference type="EMBL" id="GBM39575.1"/>
    </source>
</evidence>
<proteinExistence type="predicted"/>
<organism evidence="2 3">
    <name type="scientific">Araneus ventricosus</name>
    <name type="common">Orbweaver spider</name>
    <name type="synonym">Epeira ventricosa</name>
    <dbReference type="NCBI Taxonomy" id="182803"/>
    <lineage>
        <taxon>Eukaryota</taxon>
        <taxon>Metazoa</taxon>
        <taxon>Ecdysozoa</taxon>
        <taxon>Arthropoda</taxon>
        <taxon>Chelicerata</taxon>
        <taxon>Arachnida</taxon>
        <taxon>Araneae</taxon>
        <taxon>Araneomorphae</taxon>
        <taxon>Entelegynae</taxon>
        <taxon>Araneoidea</taxon>
        <taxon>Araneidae</taxon>
        <taxon>Araneus</taxon>
    </lineage>
</organism>
<feature type="region of interest" description="Disordered" evidence="1">
    <location>
        <begin position="1"/>
        <end position="64"/>
    </location>
</feature>
<evidence type="ECO:0000256" key="1">
    <source>
        <dbReference type="SAM" id="MobiDB-lite"/>
    </source>
</evidence>
<sequence length="89" mass="9668">MGISGTTPVLSSQEYSDSFIRGGPGPLDNSPRSRNDGPLHHNFNSGRSRGLSPRETRSAGLSGDGTWVQQQFSVNLCTFETRLAIKVFK</sequence>
<evidence type="ECO:0000313" key="3">
    <source>
        <dbReference type="Proteomes" id="UP000499080"/>
    </source>
</evidence>
<gene>
    <name evidence="2" type="ORF">AVEN_52928_1</name>
</gene>
<accession>A0A4Y2FGS6</accession>
<comment type="caution">
    <text evidence="2">The sequence shown here is derived from an EMBL/GenBank/DDBJ whole genome shotgun (WGS) entry which is preliminary data.</text>
</comment>
<dbReference type="Proteomes" id="UP000499080">
    <property type="component" value="Unassembled WGS sequence"/>
</dbReference>
<reference evidence="2 3" key="1">
    <citation type="journal article" date="2019" name="Sci. Rep.">
        <title>Orb-weaving spider Araneus ventricosus genome elucidates the spidroin gene catalogue.</title>
        <authorList>
            <person name="Kono N."/>
            <person name="Nakamura H."/>
            <person name="Ohtoshi R."/>
            <person name="Moran D.A.P."/>
            <person name="Shinohara A."/>
            <person name="Yoshida Y."/>
            <person name="Fujiwara M."/>
            <person name="Mori M."/>
            <person name="Tomita M."/>
            <person name="Arakawa K."/>
        </authorList>
    </citation>
    <scope>NUCLEOTIDE SEQUENCE [LARGE SCALE GENOMIC DNA]</scope>
</reference>
<protein>
    <submittedName>
        <fullName evidence="2">Uncharacterized protein</fullName>
    </submittedName>
</protein>
<dbReference type="EMBL" id="BGPR01000901">
    <property type="protein sequence ID" value="GBM39575.1"/>
    <property type="molecule type" value="Genomic_DNA"/>
</dbReference>
<feature type="compositionally biased region" description="Polar residues" evidence="1">
    <location>
        <begin position="1"/>
        <end position="16"/>
    </location>
</feature>
<name>A0A4Y2FGS6_ARAVE</name>